<dbReference type="Pfam" id="PF00067">
    <property type="entry name" value="p450"/>
    <property type="match status" value="1"/>
</dbReference>
<evidence type="ECO:0000256" key="10">
    <source>
        <dbReference type="ARBA" id="ARBA00023002"/>
    </source>
</evidence>
<protein>
    <recommendedName>
        <fullName evidence="17">Cytochrome</fullName>
    </recommendedName>
</protein>
<dbReference type="InterPro" id="IPR002401">
    <property type="entry name" value="Cyt_P450_E_grp-I"/>
</dbReference>
<evidence type="ECO:0000313" key="16">
    <source>
        <dbReference type="Proteomes" id="UP001321473"/>
    </source>
</evidence>
<comment type="cofactor">
    <cofactor evidence="1">
        <name>heme</name>
        <dbReference type="ChEBI" id="CHEBI:30413"/>
    </cofactor>
</comment>
<evidence type="ECO:0000256" key="2">
    <source>
        <dbReference type="ARBA" id="ARBA00003690"/>
    </source>
</evidence>
<evidence type="ECO:0000256" key="6">
    <source>
        <dbReference type="ARBA" id="ARBA00022617"/>
    </source>
</evidence>
<dbReference type="GO" id="GO:0005789">
    <property type="term" value="C:endoplasmic reticulum membrane"/>
    <property type="evidence" value="ECO:0007669"/>
    <property type="project" value="UniProtKB-SubCell"/>
</dbReference>
<accession>A0AAQ4E0F4</accession>
<evidence type="ECO:0000256" key="13">
    <source>
        <dbReference type="ARBA" id="ARBA00023136"/>
    </source>
</evidence>
<keyword evidence="16" id="KW-1185">Reference proteome</keyword>
<feature type="transmembrane region" description="Helical" evidence="14">
    <location>
        <begin position="27"/>
        <end position="47"/>
    </location>
</feature>
<evidence type="ECO:0000256" key="9">
    <source>
        <dbReference type="ARBA" id="ARBA00022848"/>
    </source>
</evidence>
<dbReference type="GO" id="GO:0020037">
    <property type="term" value="F:heme binding"/>
    <property type="evidence" value="ECO:0007669"/>
    <property type="project" value="InterPro"/>
</dbReference>
<dbReference type="FunFam" id="1.10.630.10:FF:000238">
    <property type="entry name" value="Cytochrome P450 2A6"/>
    <property type="match status" value="1"/>
</dbReference>
<dbReference type="PANTHER" id="PTHR24300:SF375">
    <property type="entry name" value="CYTOCHROME P450 FAMILY"/>
    <property type="match status" value="1"/>
</dbReference>
<dbReference type="InterPro" id="IPR036396">
    <property type="entry name" value="Cyt_P450_sf"/>
</dbReference>
<dbReference type="GO" id="GO:0006082">
    <property type="term" value="P:organic acid metabolic process"/>
    <property type="evidence" value="ECO:0007669"/>
    <property type="project" value="TreeGrafter"/>
</dbReference>
<dbReference type="InterPro" id="IPR001128">
    <property type="entry name" value="Cyt_P450"/>
</dbReference>
<dbReference type="SUPFAM" id="SSF48264">
    <property type="entry name" value="Cytochrome P450"/>
    <property type="match status" value="1"/>
</dbReference>
<comment type="subcellular location">
    <subcellularLocation>
        <location evidence="4">Endoplasmic reticulum membrane</location>
        <topology evidence="4">Peripheral membrane protein</topology>
    </subcellularLocation>
    <subcellularLocation>
        <location evidence="3">Microsome membrane</location>
        <topology evidence="3">Peripheral membrane protein</topology>
    </subcellularLocation>
</comment>
<keyword evidence="14" id="KW-1133">Transmembrane helix</keyword>
<dbReference type="PANTHER" id="PTHR24300">
    <property type="entry name" value="CYTOCHROME P450 508A4-RELATED"/>
    <property type="match status" value="1"/>
</dbReference>
<reference evidence="15 16" key="1">
    <citation type="journal article" date="2023" name="Arcadia Sci">
        <title>De novo assembly of a long-read Amblyomma americanum tick genome.</title>
        <authorList>
            <person name="Chou S."/>
            <person name="Poskanzer K.E."/>
            <person name="Rollins M."/>
            <person name="Thuy-Boun P.S."/>
        </authorList>
    </citation>
    <scope>NUCLEOTIDE SEQUENCE [LARGE SCALE GENOMIC DNA]</scope>
    <source>
        <strain evidence="15">F_SG_1</strain>
        <tissue evidence="15">Salivary glands</tissue>
    </source>
</reference>
<dbReference type="EMBL" id="JARKHS020024353">
    <property type="protein sequence ID" value="KAK8768194.1"/>
    <property type="molecule type" value="Genomic_DNA"/>
</dbReference>
<keyword evidence="14" id="KW-0812">Transmembrane</keyword>
<evidence type="ECO:0000256" key="1">
    <source>
        <dbReference type="ARBA" id="ARBA00001971"/>
    </source>
</evidence>
<dbReference type="GO" id="GO:0006805">
    <property type="term" value="P:xenobiotic metabolic process"/>
    <property type="evidence" value="ECO:0007669"/>
    <property type="project" value="TreeGrafter"/>
</dbReference>
<evidence type="ECO:0000256" key="14">
    <source>
        <dbReference type="SAM" id="Phobius"/>
    </source>
</evidence>
<evidence type="ECO:0000256" key="11">
    <source>
        <dbReference type="ARBA" id="ARBA00023004"/>
    </source>
</evidence>
<evidence type="ECO:0008006" key="17">
    <source>
        <dbReference type="Google" id="ProtNLM"/>
    </source>
</evidence>
<evidence type="ECO:0000256" key="7">
    <source>
        <dbReference type="ARBA" id="ARBA00022723"/>
    </source>
</evidence>
<sequence>MDEMDSFVKLPVASAALRRSTARRAKAMSLVVLVVTFALCALLKLVLERLQRKRSFPPGTRLPPMPPRSSIRGHEELNLKNFHFAKGMEWAKEYGPVYRLNLNFSDVVVLSNARSIKNFCKNTDGLYRSGCFVVGRDYCKGLATMNGNFWAANKKYCMSTLRDLGFAQTSMEERMMEHFRKLELKIGETKGEPVFIRPYLLTCLVSNIISFVYSSGLPGGMAALETVTSILERMQTIMSGGAVIQYLPSFFRYLLYYIPFTRNGKVQSIMDEMDSFVNDQIQTYVPNPRVADGRDFIEGYVKKMAERKEDPYSTFQGRFLVGNVKTFLIAGTFSTTNTMNWHLVNFAARPEVQARVQNEIDEVVGPERAPTWEDRRKMPYTLACAWEIHRWKPAPPLGMPREANEDIVVDEFVIPKGTVVLFNFWAAHYDTEIWTEPKRFNPDRFLDKDGTFLPEKLENLVPFSVGEL</sequence>
<comment type="function">
    <text evidence="2">May be involved in the metabolism of insect hormones and in the breakdown of synthetic insecticides.</text>
</comment>
<keyword evidence="6" id="KW-0349">Heme</keyword>
<evidence type="ECO:0000256" key="8">
    <source>
        <dbReference type="ARBA" id="ARBA00022824"/>
    </source>
</evidence>
<keyword evidence="11" id="KW-0408">Iron</keyword>
<evidence type="ECO:0000313" key="15">
    <source>
        <dbReference type="EMBL" id="KAK8768194.1"/>
    </source>
</evidence>
<dbReference type="GO" id="GO:0016712">
    <property type="term" value="F:oxidoreductase activity, acting on paired donors, with incorporation or reduction of molecular oxygen, reduced flavin or flavoprotein as one donor, and incorporation of one atom of oxygen"/>
    <property type="evidence" value="ECO:0007669"/>
    <property type="project" value="TreeGrafter"/>
</dbReference>
<comment type="similarity">
    <text evidence="5">Belongs to the cytochrome P450 family.</text>
</comment>
<proteinExistence type="inferred from homology"/>
<dbReference type="AlphaFoldDB" id="A0AAQ4E0F4"/>
<feature type="non-terminal residue" evidence="15">
    <location>
        <position position="468"/>
    </location>
</feature>
<evidence type="ECO:0000256" key="5">
    <source>
        <dbReference type="ARBA" id="ARBA00010617"/>
    </source>
</evidence>
<organism evidence="15 16">
    <name type="scientific">Amblyomma americanum</name>
    <name type="common">Lone star tick</name>
    <dbReference type="NCBI Taxonomy" id="6943"/>
    <lineage>
        <taxon>Eukaryota</taxon>
        <taxon>Metazoa</taxon>
        <taxon>Ecdysozoa</taxon>
        <taxon>Arthropoda</taxon>
        <taxon>Chelicerata</taxon>
        <taxon>Arachnida</taxon>
        <taxon>Acari</taxon>
        <taxon>Parasitiformes</taxon>
        <taxon>Ixodida</taxon>
        <taxon>Ixodoidea</taxon>
        <taxon>Ixodidae</taxon>
        <taxon>Amblyomminae</taxon>
        <taxon>Amblyomma</taxon>
    </lineage>
</organism>
<dbReference type="PRINTS" id="PR00463">
    <property type="entry name" value="EP450I"/>
</dbReference>
<dbReference type="Proteomes" id="UP001321473">
    <property type="component" value="Unassembled WGS sequence"/>
</dbReference>
<evidence type="ECO:0000256" key="12">
    <source>
        <dbReference type="ARBA" id="ARBA00023033"/>
    </source>
</evidence>
<keyword evidence="12" id="KW-0503">Monooxygenase</keyword>
<keyword evidence="10" id="KW-0560">Oxidoreductase</keyword>
<evidence type="ECO:0000256" key="4">
    <source>
        <dbReference type="ARBA" id="ARBA00004406"/>
    </source>
</evidence>
<dbReference type="Gene3D" id="1.10.630.10">
    <property type="entry name" value="Cytochrome P450"/>
    <property type="match status" value="1"/>
</dbReference>
<dbReference type="InterPro" id="IPR050182">
    <property type="entry name" value="Cytochrome_P450_fam2"/>
</dbReference>
<keyword evidence="13 14" id="KW-0472">Membrane</keyword>
<dbReference type="GO" id="GO:0005506">
    <property type="term" value="F:iron ion binding"/>
    <property type="evidence" value="ECO:0007669"/>
    <property type="project" value="InterPro"/>
</dbReference>
<evidence type="ECO:0000256" key="3">
    <source>
        <dbReference type="ARBA" id="ARBA00004174"/>
    </source>
</evidence>
<gene>
    <name evidence="15" type="ORF">V5799_015341</name>
</gene>
<comment type="caution">
    <text evidence="15">The sequence shown here is derived from an EMBL/GenBank/DDBJ whole genome shotgun (WGS) entry which is preliminary data.</text>
</comment>
<name>A0AAQ4E0F4_AMBAM</name>
<keyword evidence="9" id="KW-0492">Microsome</keyword>
<keyword evidence="7" id="KW-0479">Metal-binding</keyword>
<keyword evidence="8" id="KW-0256">Endoplasmic reticulum</keyword>